<sequence length="230" mass="24638">MPIATPAGMDSGDIDEITSRGSPALPVPSRKCTNCAEFPLDREPAVDAPRYAYQVVLRPLLSASSPAKRKNAFSRATTIHRRLEPAQTSSRKGGQSSGVVKTNPCSGSYGSQSSPARHFAQVGRFEVVPSKSAAIGNDDPCWPGLTSSSSSLIVRVRASAGRWMSPPRWEPNRFSAAVISESLATANNALKPRLMNHSFRRSSSSSCPASTGTPAADRSIIDARGNWRRR</sequence>
<protein>
    <submittedName>
        <fullName evidence="2">Uncharacterized protein</fullName>
    </submittedName>
</protein>
<evidence type="ECO:0000313" key="3">
    <source>
        <dbReference type="Proteomes" id="UP001565369"/>
    </source>
</evidence>
<keyword evidence="3" id="KW-1185">Reference proteome</keyword>
<evidence type="ECO:0000313" key="2">
    <source>
        <dbReference type="EMBL" id="MEY9455152.1"/>
    </source>
</evidence>
<proteinExistence type="predicted"/>
<accession>A0ABV4FUU0</accession>
<evidence type="ECO:0000256" key="1">
    <source>
        <dbReference type="SAM" id="MobiDB-lite"/>
    </source>
</evidence>
<dbReference type="EMBL" id="JBGBZJ010000003">
    <property type="protein sequence ID" value="MEY9455152.1"/>
    <property type="molecule type" value="Genomic_DNA"/>
</dbReference>
<feature type="compositionally biased region" description="Polar residues" evidence="1">
    <location>
        <begin position="86"/>
        <end position="115"/>
    </location>
</feature>
<reference evidence="2 3" key="1">
    <citation type="submission" date="2024-07" db="EMBL/GenBank/DDBJ databases">
        <title>Genomic Encyclopedia of Type Strains, Phase V (KMG-V): Genome sequencing to study the core and pangenomes of soil and plant-associated prokaryotes.</title>
        <authorList>
            <person name="Whitman W."/>
        </authorList>
    </citation>
    <scope>NUCLEOTIDE SEQUENCE [LARGE SCALE GENOMIC DNA]</scope>
    <source>
        <strain evidence="2 3">USDA 152</strain>
    </source>
</reference>
<comment type="caution">
    <text evidence="2">The sequence shown here is derived from an EMBL/GenBank/DDBJ whole genome shotgun (WGS) entry which is preliminary data.</text>
</comment>
<gene>
    <name evidence="2" type="ORF">ABIG07_004100</name>
</gene>
<organism evidence="2 3">
    <name type="scientific">Bradyrhizobium ottawaense</name>
    <dbReference type="NCBI Taxonomy" id="931866"/>
    <lineage>
        <taxon>Bacteria</taxon>
        <taxon>Pseudomonadati</taxon>
        <taxon>Pseudomonadota</taxon>
        <taxon>Alphaproteobacteria</taxon>
        <taxon>Hyphomicrobiales</taxon>
        <taxon>Nitrobacteraceae</taxon>
        <taxon>Bradyrhizobium</taxon>
    </lineage>
</organism>
<feature type="region of interest" description="Disordered" evidence="1">
    <location>
        <begin position="1"/>
        <end position="28"/>
    </location>
</feature>
<feature type="region of interest" description="Disordered" evidence="1">
    <location>
        <begin position="82"/>
        <end position="115"/>
    </location>
</feature>
<dbReference type="Proteomes" id="UP001565369">
    <property type="component" value="Unassembled WGS sequence"/>
</dbReference>
<name>A0ABV4FUU0_9BRAD</name>
<feature type="region of interest" description="Disordered" evidence="1">
    <location>
        <begin position="199"/>
        <end position="230"/>
    </location>
</feature>